<dbReference type="Proteomes" id="UP001165064">
    <property type="component" value="Unassembled WGS sequence"/>
</dbReference>
<accession>A0ACB5TMH0</accession>
<evidence type="ECO:0000313" key="1">
    <source>
        <dbReference type="EMBL" id="GME91356.1"/>
    </source>
</evidence>
<comment type="caution">
    <text evidence="1">The sequence shown here is derived from an EMBL/GenBank/DDBJ whole genome shotgun (WGS) entry which is preliminary data.</text>
</comment>
<proteinExistence type="predicted"/>
<sequence length="270" mass="29897">MISSPLFRNTSLASEAGDEQQFLQQQQQQAQQQPISQPPSAHLTSTPRFGSPIPRNSLKKASLSSETSNSASPALRLINKSFSKAMCDFSPSSSDTEEISSAISRVHKRKESRRMRASSSTSTATRDDMSTGLQRMSINNMFDVLLCEPIPIHRFSMENNLRKLGCDVVSIASGSELIKRASSTVKFDLILTSTDLHKLDCIDLIKLIKNTSSVNSTTKIVGLTTYAQDAKASGVFDFVLEYPITLEKLKKILEDFKRVKQEEVIVTDTE</sequence>
<dbReference type="EMBL" id="BSXS01008075">
    <property type="protein sequence ID" value="GME91356.1"/>
    <property type="molecule type" value="Genomic_DNA"/>
</dbReference>
<reference evidence="1" key="1">
    <citation type="submission" date="2023-04" db="EMBL/GenBank/DDBJ databases">
        <title>Ambrosiozyma monospora NBRC 10751.</title>
        <authorList>
            <person name="Ichikawa N."/>
            <person name="Sato H."/>
            <person name="Tonouchi N."/>
        </authorList>
    </citation>
    <scope>NUCLEOTIDE SEQUENCE</scope>
    <source>
        <strain evidence="1">NBRC 10751</strain>
    </source>
</reference>
<organism evidence="1 2">
    <name type="scientific">Ambrosiozyma monospora</name>
    <name type="common">Yeast</name>
    <name type="synonym">Endomycopsis monosporus</name>
    <dbReference type="NCBI Taxonomy" id="43982"/>
    <lineage>
        <taxon>Eukaryota</taxon>
        <taxon>Fungi</taxon>
        <taxon>Dikarya</taxon>
        <taxon>Ascomycota</taxon>
        <taxon>Saccharomycotina</taxon>
        <taxon>Pichiomycetes</taxon>
        <taxon>Pichiales</taxon>
        <taxon>Pichiaceae</taxon>
        <taxon>Ambrosiozyma</taxon>
    </lineage>
</organism>
<name>A0ACB5TMH0_AMBMO</name>
<gene>
    <name evidence="1" type="ORF">Amon02_000888700</name>
</gene>
<protein>
    <submittedName>
        <fullName evidence="1">Unnamed protein product</fullName>
    </submittedName>
</protein>
<keyword evidence="2" id="KW-1185">Reference proteome</keyword>
<evidence type="ECO:0000313" key="2">
    <source>
        <dbReference type="Proteomes" id="UP001165064"/>
    </source>
</evidence>